<evidence type="ECO:0000313" key="9">
    <source>
        <dbReference type="EMBL" id="MBK0421173.1"/>
    </source>
</evidence>
<accession>A0A934UXC5</accession>
<feature type="domain" description="DNA polymerase III delta subunit-like C-terminal" evidence="8">
    <location>
        <begin position="213"/>
        <end position="329"/>
    </location>
</feature>
<dbReference type="InterPro" id="IPR008921">
    <property type="entry name" value="DNA_pol3_clamp-load_cplx_C"/>
</dbReference>
<dbReference type="Pfam" id="PF21694">
    <property type="entry name" value="DNA_pol3_delta_C"/>
    <property type="match status" value="1"/>
</dbReference>
<sequence length="339" mass="35908">MAAARGAKAKITPLDWSQAHPAPVVLVSGPEAFLADRAGQAIRAALLADDPALEVHDVDAASYTAGELFTIASPSLFAEPRLIRVDAVEKCSDAFLEDAKRYVAEPAEDTTLVLRHAGGNRGKALLDLVRGGAGSAIEIACPELKKDQERLGFVQTEFRRLGAQVTPGAARMLAAAYSGGIGELAGAVAQLVSDVGTRISEAEVTRATEGRVETNAFRVADAATAGRGAEALVLLRQALSTGTDPIPILAALNMKVRAMARVYGASGPSGKLAGELGMAPWQIDRARKEVGPWREEDLARTIDLAAETEWLLKGGSRAPEYALERYLLHVARRGRARTR</sequence>
<comment type="caution">
    <text evidence="9">The sequence shown here is derived from an EMBL/GenBank/DDBJ whole genome shotgun (WGS) entry which is preliminary data.</text>
</comment>
<dbReference type="PANTHER" id="PTHR34388">
    <property type="entry name" value="DNA POLYMERASE III SUBUNIT DELTA"/>
    <property type="match status" value="1"/>
</dbReference>
<keyword evidence="4" id="KW-0235">DNA replication</keyword>
<evidence type="ECO:0000256" key="2">
    <source>
        <dbReference type="ARBA" id="ARBA00022679"/>
    </source>
</evidence>
<comment type="similarity">
    <text evidence="6">Belongs to the DNA polymerase HolA subunit family.</text>
</comment>
<keyword evidence="10" id="KW-1185">Reference proteome</keyword>
<dbReference type="InterPro" id="IPR005790">
    <property type="entry name" value="DNA_polIII_delta"/>
</dbReference>
<dbReference type="NCBIfam" id="TIGR01128">
    <property type="entry name" value="holA"/>
    <property type="match status" value="1"/>
</dbReference>
<protein>
    <recommendedName>
        <fullName evidence="1">DNA-directed DNA polymerase</fullName>
        <ecNumber evidence="1">2.7.7.7</ecNumber>
    </recommendedName>
</protein>
<dbReference type="AlphaFoldDB" id="A0A934UXC5"/>
<dbReference type="Proteomes" id="UP000618733">
    <property type="component" value="Unassembled WGS sequence"/>
</dbReference>
<evidence type="ECO:0000256" key="3">
    <source>
        <dbReference type="ARBA" id="ARBA00022695"/>
    </source>
</evidence>
<gene>
    <name evidence="9" type="primary">holA</name>
    <name evidence="9" type="ORF">JD292_03635</name>
</gene>
<evidence type="ECO:0000313" key="10">
    <source>
        <dbReference type="Proteomes" id="UP000618733"/>
    </source>
</evidence>
<organism evidence="9 10">
    <name type="scientific">Leucobacter edaphi</name>
    <dbReference type="NCBI Taxonomy" id="2796472"/>
    <lineage>
        <taxon>Bacteria</taxon>
        <taxon>Bacillati</taxon>
        <taxon>Actinomycetota</taxon>
        <taxon>Actinomycetes</taxon>
        <taxon>Micrococcales</taxon>
        <taxon>Microbacteriaceae</taxon>
        <taxon>Leucobacter</taxon>
    </lineage>
</organism>
<keyword evidence="2 9" id="KW-0808">Transferase</keyword>
<proteinExistence type="inferred from homology"/>
<keyword evidence="3 9" id="KW-0548">Nucleotidyltransferase</keyword>
<dbReference type="GO" id="GO:0009360">
    <property type="term" value="C:DNA polymerase III complex"/>
    <property type="evidence" value="ECO:0007669"/>
    <property type="project" value="TreeGrafter"/>
</dbReference>
<evidence type="ECO:0000256" key="1">
    <source>
        <dbReference type="ARBA" id="ARBA00012417"/>
    </source>
</evidence>
<dbReference type="GO" id="GO:0003677">
    <property type="term" value="F:DNA binding"/>
    <property type="evidence" value="ECO:0007669"/>
    <property type="project" value="InterPro"/>
</dbReference>
<dbReference type="GO" id="GO:0003887">
    <property type="term" value="F:DNA-directed DNA polymerase activity"/>
    <property type="evidence" value="ECO:0007669"/>
    <property type="project" value="UniProtKB-KW"/>
</dbReference>
<dbReference type="InterPro" id="IPR048466">
    <property type="entry name" value="DNA_pol3_delta-like_C"/>
</dbReference>
<dbReference type="RefSeq" id="WP_200131354.1">
    <property type="nucleotide sequence ID" value="NZ_JAEHOI010000002.1"/>
</dbReference>
<dbReference type="GO" id="GO:0006261">
    <property type="term" value="P:DNA-templated DNA replication"/>
    <property type="evidence" value="ECO:0007669"/>
    <property type="project" value="TreeGrafter"/>
</dbReference>
<dbReference type="EMBL" id="JAEHOI010000002">
    <property type="protein sequence ID" value="MBK0421173.1"/>
    <property type="molecule type" value="Genomic_DNA"/>
</dbReference>
<dbReference type="Gene3D" id="1.20.272.10">
    <property type="match status" value="1"/>
</dbReference>
<comment type="catalytic activity">
    <reaction evidence="7">
        <text>DNA(n) + a 2'-deoxyribonucleoside 5'-triphosphate = DNA(n+1) + diphosphate</text>
        <dbReference type="Rhea" id="RHEA:22508"/>
        <dbReference type="Rhea" id="RHEA-COMP:17339"/>
        <dbReference type="Rhea" id="RHEA-COMP:17340"/>
        <dbReference type="ChEBI" id="CHEBI:33019"/>
        <dbReference type="ChEBI" id="CHEBI:61560"/>
        <dbReference type="ChEBI" id="CHEBI:173112"/>
        <dbReference type="EC" id="2.7.7.7"/>
    </reaction>
</comment>
<reference evidence="9" key="1">
    <citation type="submission" date="2020-12" db="EMBL/GenBank/DDBJ databases">
        <title>Leucobacter sp. CAS2, isolated from Chromium sludge.</title>
        <authorList>
            <person name="Xu Z."/>
        </authorList>
    </citation>
    <scope>NUCLEOTIDE SEQUENCE</scope>
    <source>
        <strain evidence="9">CSA2</strain>
    </source>
</reference>
<dbReference type="Gene3D" id="3.40.50.300">
    <property type="entry name" value="P-loop containing nucleotide triphosphate hydrolases"/>
    <property type="match status" value="1"/>
</dbReference>
<dbReference type="EC" id="2.7.7.7" evidence="1"/>
<keyword evidence="5" id="KW-0239">DNA-directed DNA polymerase</keyword>
<evidence type="ECO:0000256" key="4">
    <source>
        <dbReference type="ARBA" id="ARBA00022705"/>
    </source>
</evidence>
<evidence type="ECO:0000256" key="5">
    <source>
        <dbReference type="ARBA" id="ARBA00022932"/>
    </source>
</evidence>
<evidence type="ECO:0000256" key="7">
    <source>
        <dbReference type="ARBA" id="ARBA00049244"/>
    </source>
</evidence>
<evidence type="ECO:0000259" key="8">
    <source>
        <dbReference type="Pfam" id="PF21694"/>
    </source>
</evidence>
<evidence type="ECO:0000256" key="6">
    <source>
        <dbReference type="ARBA" id="ARBA00034754"/>
    </source>
</evidence>
<dbReference type="SUPFAM" id="SSF48019">
    <property type="entry name" value="post-AAA+ oligomerization domain-like"/>
    <property type="match status" value="1"/>
</dbReference>
<dbReference type="InterPro" id="IPR027417">
    <property type="entry name" value="P-loop_NTPase"/>
</dbReference>
<name>A0A934UXC5_9MICO</name>
<dbReference type="SUPFAM" id="SSF52540">
    <property type="entry name" value="P-loop containing nucleoside triphosphate hydrolases"/>
    <property type="match status" value="1"/>
</dbReference>
<dbReference type="PANTHER" id="PTHR34388:SF1">
    <property type="entry name" value="DNA POLYMERASE III SUBUNIT DELTA"/>
    <property type="match status" value="1"/>
</dbReference>